<accession>A0AAU9WAS3</accession>
<feature type="non-terminal residue" evidence="3">
    <location>
        <position position="1"/>
    </location>
</feature>
<feature type="domain" description="SEA" evidence="2">
    <location>
        <begin position="173"/>
        <end position="260"/>
    </location>
</feature>
<organism evidence="3 4">
    <name type="scientific">Pocillopora meandrina</name>
    <dbReference type="NCBI Taxonomy" id="46732"/>
    <lineage>
        <taxon>Eukaryota</taxon>
        <taxon>Metazoa</taxon>
        <taxon>Cnidaria</taxon>
        <taxon>Anthozoa</taxon>
        <taxon>Hexacorallia</taxon>
        <taxon>Scleractinia</taxon>
        <taxon>Astrocoeniina</taxon>
        <taxon>Pocilloporidae</taxon>
        <taxon>Pocillopora</taxon>
    </lineage>
</organism>
<comment type="caution">
    <text evidence="3">The sequence shown here is derived from an EMBL/GenBank/DDBJ whole genome shotgun (WGS) entry which is preliminary data.</text>
</comment>
<dbReference type="Proteomes" id="UP001159428">
    <property type="component" value="Unassembled WGS sequence"/>
</dbReference>
<dbReference type="Pfam" id="PF01390">
    <property type="entry name" value="SEA"/>
    <property type="match status" value="1"/>
</dbReference>
<name>A0AAU9WAS3_9CNID</name>
<dbReference type="AlphaFoldDB" id="A0AAU9WAS3"/>
<dbReference type="SUPFAM" id="SSF82671">
    <property type="entry name" value="SEA domain"/>
    <property type="match status" value="1"/>
</dbReference>
<evidence type="ECO:0000259" key="2">
    <source>
        <dbReference type="Pfam" id="PF01390"/>
    </source>
</evidence>
<evidence type="ECO:0000313" key="3">
    <source>
        <dbReference type="EMBL" id="CAH3105027.1"/>
    </source>
</evidence>
<feature type="region of interest" description="Disordered" evidence="1">
    <location>
        <begin position="404"/>
        <end position="424"/>
    </location>
</feature>
<dbReference type="InterPro" id="IPR036364">
    <property type="entry name" value="SEA_dom_sf"/>
</dbReference>
<sequence length="424" mass="48315">AQTCDDILFERIGCYKQTVGERRPMSDVLFTDRDTSSKFWSGIKYAFQEFNIYLPDLACRCAKATKVKGYVAFGLQNYGECYSTDDHAPTFSESFLSSQCTTKNFGICQDESELCVGEEKTIFVFKMTASGKRRKSNMEKSWRKAVSEKMMRKKVLKIAKSSKSSILELKCSSYRLTILLDDVRYTAELENYQSFEFMDYRRNIELGILQAYDGDEQFQEVQVLRFSSGFEMKVVSTILLKFKNKTKHLKALVKKMSTQKFGRLKVFPAVGDCGCYEQVFGPTPLHLTSYGTPYNPDPDHKQVSSWLCSPGCNVTCSPTCTPNCCTTITSTSVASVGYSFEASAKNLPYSPLTQCTAPCGAICAPSCTPACCYTIYRAQRQQEMYRKRHQVQNNKDRRKYEATLYRNNPKNQKKHKELKKNQAN</sequence>
<evidence type="ECO:0000256" key="1">
    <source>
        <dbReference type="SAM" id="MobiDB-lite"/>
    </source>
</evidence>
<proteinExistence type="predicted"/>
<protein>
    <recommendedName>
        <fullName evidence="2">SEA domain-containing protein</fullName>
    </recommendedName>
</protein>
<gene>
    <name evidence="3" type="ORF">PMEA_00035000</name>
</gene>
<keyword evidence="4" id="KW-1185">Reference proteome</keyword>
<evidence type="ECO:0000313" key="4">
    <source>
        <dbReference type="Proteomes" id="UP001159428"/>
    </source>
</evidence>
<reference evidence="3 4" key="1">
    <citation type="submission" date="2022-05" db="EMBL/GenBank/DDBJ databases">
        <authorList>
            <consortium name="Genoscope - CEA"/>
            <person name="William W."/>
        </authorList>
    </citation>
    <scope>NUCLEOTIDE SEQUENCE [LARGE SCALE GENOMIC DNA]</scope>
</reference>
<dbReference type="EMBL" id="CALNXJ010000009">
    <property type="protein sequence ID" value="CAH3105027.1"/>
    <property type="molecule type" value="Genomic_DNA"/>
</dbReference>
<dbReference type="InterPro" id="IPR000082">
    <property type="entry name" value="SEA_dom"/>
</dbReference>